<proteinExistence type="inferred from homology"/>
<dbReference type="Pfam" id="PF03711">
    <property type="entry name" value="OKR_DC_1_C"/>
    <property type="match status" value="1"/>
</dbReference>
<dbReference type="SUPFAM" id="SSF53383">
    <property type="entry name" value="PLP-dependent transferases"/>
    <property type="match status" value="1"/>
</dbReference>
<reference evidence="8" key="1">
    <citation type="submission" date="2021-03" db="EMBL/GenBank/DDBJ databases">
        <title>Antimicrobial resistance genes in bacteria isolated from Japanese honey, and their potential for conferring macrolide and lincosamide resistance in the American foulbrood pathogen Paenibacillus larvae.</title>
        <authorList>
            <person name="Okamoto M."/>
            <person name="Kumagai M."/>
            <person name="Kanamori H."/>
            <person name="Takamatsu D."/>
        </authorList>
    </citation>
    <scope>NUCLEOTIDE SEQUENCE</scope>
    <source>
        <strain evidence="8">J27TS8</strain>
    </source>
</reference>
<dbReference type="InterPro" id="IPR000310">
    <property type="entry name" value="Orn/Lys/Arg_deCO2ase_major_dom"/>
</dbReference>
<dbReference type="GO" id="GO:0016831">
    <property type="term" value="F:carboxy-lyase activity"/>
    <property type="evidence" value="ECO:0007669"/>
    <property type="project" value="UniProtKB-KW"/>
</dbReference>
<comment type="cofactor">
    <cofactor evidence="1">
        <name>pyridoxal 5'-phosphate</name>
        <dbReference type="ChEBI" id="CHEBI:597326"/>
    </cofactor>
</comment>
<evidence type="ECO:0000256" key="2">
    <source>
        <dbReference type="ARBA" id="ARBA00010671"/>
    </source>
</evidence>
<dbReference type="InterPro" id="IPR015421">
    <property type="entry name" value="PyrdxlP-dep_Trfase_major"/>
</dbReference>
<evidence type="ECO:0000313" key="9">
    <source>
        <dbReference type="Proteomes" id="UP000682111"/>
    </source>
</evidence>
<feature type="domain" description="Orn/Lys/Arg decarboxylase C-terminal" evidence="7">
    <location>
        <begin position="402"/>
        <end position="449"/>
    </location>
</feature>
<protein>
    <submittedName>
        <fullName evidence="8">Lysine decarboxylase</fullName>
    </submittedName>
</protein>
<dbReference type="Gene3D" id="3.90.105.10">
    <property type="entry name" value="Molybdopterin biosynthesis moea protein, domain 2"/>
    <property type="match status" value="1"/>
</dbReference>
<keyword evidence="3" id="KW-0210">Decarboxylase</keyword>
<dbReference type="PANTHER" id="PTHR43277">
    <property type="entry name" value="ARGININE DECARBOXYLASE"/>
    <property type="match status" value="1"/>
</dbReference>
<keyword evidence="5" id="KW-0456">Lyase</keyword>
<dbReference type="SUPFAM" id="SSF55904">
    <property type="entry name" value="Ornithine decarboxylase C-terminal domain"/>
    <property type="match status" value="1"/>
</dbReference>
<dbReference type="Gene3D" id="3.40.640.10">
    <property type="entry name" value="Type I PLP-dependent aspartate aminotransferase-like (Major domain)"/>
    <property type="match status" value="1"/>
</dbReference>
<evidence type="ECO:0000259" key="7">
    <source>
        <dbReference type="Pfam" id="PF03711"/>
    </source>
</evidence>
<evidence type="ECO:0000256" key="1">
    <source>
        <dbReference type="ARBA" id="ARBA00001933"/>
    </source>
</evidence>
<comment type="similarity">
    <text evidence="2">Belongs to the Orn/Lys/Arg decarboxylase class-I family.</text>
</comment>
<dbReference type="InterPro" id="IPR036633">
    <property type="entry name" value="Prn/Lys/Arg_de-COase_C_sf"/>
</dbReference>
<keyword evidence="9" id="KW-1185">Reference proteome</keyword>
<dbReference type="CDD" id="cd00615">
    <property type="entry name" value="Orn_deC_like"/>
    <property type="match status" value="1"/>
</dbReference>
<organism evidence="8 9">
    <name type="scientific">Robertmurraya siralis</name>
    <dbReference type="NCBI Taxonomy" id="77777"/>
    <lineage>
        <taxon>Bacteria</taxon>
        <taxon>Bacillati</taxon>
        <taxon>Bacillota</taxon>
        <taxon>Bacilli</taxon>
        <taxon>Bacillales</taxon>
        <taxon>Bacillaceae</taxon>
        <taxon>Robertmurraya</taxon>
    </lineage>
</organism>
<evidence type="ECO:0000256" key="3">
    <source>
        <dbReference type="ARBA" id="ARBA00022793"/>
    </source>
</evidence>
<name>A0A920BWH9_9BACI</name>
<accession>A0A920BWH9</accession>
<dbReference type="InterPro" id="IPR052357">
    <property type="entry name" value="Orn_Lys_Arg_decarboxylase-I"/>
</dbReference>
<comment type="caution">
    <text evidence="8">The sequence shown here is derived from an EMBL/GenBank/DDBJ whole genome shotgun (WGS) entry which is preliminary data.</text>
</comment>
<gene>
    <name evidence="8" type="primary">cad</name>
    <name evidence="8" type="ORF">J27TS8_44990</name>
</gene>
<dbReference type="PANTHER" id="PTHR43277:SF3">
    <property type="entry name" value="DECARBOXYLASE, PUTATIVE-RELATED"/>
    <property type="match status" value="1"/>
</dbReference>
<dbReference type="EMBL" id="BORC01000015">
    <property type="protein sequence ID" value="GIN64506.1"/>
    <property type="molecule type" value="Genomic_DNA"/>
</dbReference>
<dbReference type="RefSeq" id="WP_137744734.1">
    <property type="nucleotide sequence ID" value="NZ_BORC01000015.1"/>
</dbReference>
<evidence type="ECO:0000256" key="5">
    <source>
        <dbReference type="ARBA" id="ARBA00023239"/>
    </source>
</evidence>
<sequence>MNQNDTPLFTALENHYKKRPISLHVPGHKNGLLLKNDQFFQGILHIDATELTGLDDLHAPEGVIEEAERLLADAFHASKSFLLINGTTVGNLAMMMATLEEGDTVFIQRNCHKSILNALELTKARPVLLGPEYDPEWMVSGGVELETIREAFECYPECRAIVLTYPNYYGMTYELKEIIDFAHRYEIPVLVDEAHGAHFIGTEGFPPSAVALGADVVVQSAHKTLPAMTMGSFLHVNSQYISTEKIAHYLRMLQSSSPSYPIMASLDRARNYIATYTNRDAQYLKEQLASFKRELQTLEFIKVLEYPNQNGDPLKLTLQSNCGYTAYELQQLFEEKGIYAEMADPNNILFVLPLLKKDADFPFADIITKLKELRIQTARKRGRAHYFKKKRISTLYRVQSHKKVLFPIEDSAGFICAETIIPYPPGIPLLLSGEKITVEDVKGLQFLLQSGARFQGGENLEEGKITVFDKLEDNDD</sequence>
<dbReference type="Proteomes" id="UP000682111">
    <property type="component" value="Unassembled WGS sequence"/>
</dbReference>
<dbReference type="InterPro" id="IPR015424">
    <property type="entry name" value="PyrdxlP-dep_Trfase"/>
</dbReference>
<evidence type="ECO:0000313" key="8">
    <source>
        <dbReference type="EMBL" id="GIN64506.1"/>
    </source>
</evidence>
<dbReference type="Pfam" id="PF01276">
    <property type="entry name" value="OKR_DC_1"/>
    <property type="match status" value="1"/>
</dbReference>
<dbReference type="AlphaFoldDB" id="A0A920BWH9"/>
<keyword evidence="4" id="KW-0663">Pyridoxal phosphate</keyword>
<dbReference type="InterPro" id="IPR008286">
    <property type="entry name" value="Prn/Lys/Arg_de-COase_C"/>
</dbReference>
<evidence type="ECO:0000259" key="6">
    <source>
        <dbReference type="Pfam" id="PF01276"/>
    </source>
</evidence>
<feature type="domain" description="Orn/Lys/Arg decarboxylases family 1 pyridoxal-P attachment site" evidence="6">
    <location>
        <begin position="6"/>
        <end position="301"/>
    </location>
</feature>
<dbReference type="OrthoDB" id="9815233at2"/>
<evidence type="ECO:0000256" key="4">
    <source>
        <dbReference type="ARBA" id="ARBA00022898"/>
    </source>
</evidence>